<dbReference type="AlphaFoldDB" id="A0A0L0BVD3"/>
<dbReference type="InterPro" id="IPR020617">
    <property type="entry name" value="Thiolase_C"/>
</dbReference>
<comment type="similarity">
    <text evidence="1 4">Belongs to the thiolase-like superfamily. Thiolase family.</text>
</comment>
<evidence type="ECO:0000256" key="1">
    <source>
        <dbReference type="ARBA" id="ARBA00010982"/>
    </source>
</evidence>
<keyword evidence="3 4" id="KW-0012">Acyltransferase</keyword>
<keyword evidence="8" id="KW-1185">Reference proteome</keyword>
<dbReference type="PANTHER" id="PTHR18919:SF107">
    <property type="entry name" value="ACETYL-COA ACETYLTRANSFERASE, CYTOSOLIC"/>
    <property type="match status" value="1"/>
</dbReference>
<name>A0A0L0BVD3_LUCCU</name>
<evidence type="ECO:0000256" key="2">
    <source>
        <dbReference type="ARBA" id="ARBA00022679"/>
    </source>
</evidence>
<dbReference type="Pfam" id="PF00108">
    <property type="entry name" value="Thiolase_N"/>
    <property type="match status" value="1"/>
</dbReference>
<gene>
    <name evidence="7" type="ORF">FF38_00231</name>
</gene>
<sequence>MAKILIKMQNCKFLNINPYRRALVNPLCCLHIQSDAIVIAAAARTPWGKYQGQLAAASGLQLGQLAVEAAVKQSAVPLELIHEIYMNERPSLQHDVGQEFVFSNFLKKTKYTGISVGIQDEPQMDSLLKAFDSLKSQKYEAVVMGGLQSATHQESLTDQSQIISQKEQLFPEISSEVIESYISKSVMRYLKSQAEGMFEAELVPLALQQPGGKRRVIREITQDEIFPENCREDNKTFQYSDGAAALVLTSFGKAQELELFPLAVITDFQYEHNTSNILSGGRECVEKLFAKTSLNPQDIKHWEIEDSIPQLVVYLKHHFNLNFDLINPHGGSLILGHSAAASLTRLLTHLTHSLQTSEYGCLVSASTQESLSLIIQKLPSFSPSGNLPLITLYTKDPCPLCDILLEELELNFAGEYELEKVFIDTKENLRFLRLYRLDIPVVFLNKQFLCMHRLNHKLLRNKLNLFKN</sequence>
<protein>
    <recommendedName>
        <fullName evidence="9">Thiolase C-terminal domain-containing protein</fullName>
    </recommendedName>
</protein>
<evidence type="ECO:0000259" key="6">
    <source>
        <dbReference type="Pfam" id="PF02803"/>
    </source>
</evidence>
<evidence type="ECO:0000256" key="4">
    <source>
        <dbReference type="RuleBase" id="RU003557"/>
    </source>
</evidence>
<dbReference type="STRING" id="7375.A0A0L0BVD3"/>
<evidence type="ECO:0008006" key="9">
    <source>
        <dbReference type="Google" id="ProtNLM"/>
    </source>
</evidence>
<dbReference type="EMBL" id="JRES01001277">
    <property type="protein sequence ID" value="KNC24025.1"/>
    <property type="molecule type" value="Genomic_DNA"/>
</dbReference>
<comment type="caution">
    <text evidence="7">The sequence shown here is derived from an EMBL/GenBank/DDBJ whole genome shotgun (WGS) entry which is preliminary data.</text>
</comment>
<evidence type="ECO:0000313" key="8">
    <source>
        <dbReference type="Proteomes" id="UP000037069"/>
    </source>
</evidence>
<dbReference type="GO" id="GO:0016747">
    <property type="term" value="F:acyltransferase activity, transferring groups other than amino-acyl groups"/>
    <property type="evidence" value="ECO:0007669"/>
    <property type="project" value="InterPro"/>
</dbReference>
<evidence type="ECO:0000259" key="5">
    <source>
        <dbReference type="Pfam" id="PF00108"/>
    </source>
</evidence>
<keyword evidence="2 4" id="KW-0808">Transferase</keyword>
<dbReference type="InterPro" id="IPR016039">
    <property type="entry name" value="Thiolase-like"/>
</dbReference>
<dbReference type="Pfam" id="PF05768">
    <property type="entry name" value="Glrx-like"/>
    <property type="match status" value="1"/>
</dbReference>
<dbReference type="SUPFAM" id="SSF52833">
    <property type="entry name" value="Thioredoxin-like"/>
    <property type="match status" value="1"/>
</dbReference>
<dbReference type="InterPro" id="IPR008554">
    <property type="entry name" value="Glutaredoxin-like"/>
</dbReference>
<dbReference type="InterPro" id="IPR020616">
    <property type="entry name" value="Thiolase_N"/>
</dbReference>
<dbReference type="OMA" id="ENAMHEM"/>
<evidence type="ECO:0000313" key="7">
    <source>
        <dbReference type="EMBL" id="KNC24025.1"/>
    </source>
</evidence>
<dbReference type="SUPFAM" id="SSF53901">
    <property type="entry name" value="Thiolase-like"/>
    <property type="match status" value="1"/>
</dbReference>
<feature type="domain" description="Thiolase N-terminal" evidence="5">
    <location>
        <begin position="37"/>
        <end position="161"/>
    </location>
</feature>
<dbReference type="Proteomes" id="UP000037069">
    <property type="component" value="Unassembled WGS sequence"/>
</dbReference>
<dbReference type="OrthoDB" id="429967at2759"/>
<accession>A0A0L0BVD3</accession>
<evidence type="ECO:0000256" key="3">
    <source>
        <dbReference type="ARBA" id="ARBA00023315"/>
    </source>
</evidence>
<proteinExistence type="inferred from homology"/>
<dbReference type="Gene3D" id="3.40.30.10">
    <property type="entry name" value="Glutaredoxin"/>
    <property type="match status" value="1"/>
</dbReference>
<feature type="domain" description="Thiolase C-terminal" evidence="6">
    <location>
        <begin position="261"/>
        <end position="360"/>
    </location>
</feature>
<reference evidence="7 8" key="1">
    <citation type="journal article" date="2015" name="Nat. Commun.">
        <title>Lucilia cuprina genome unlocks parasitic fly biology to underpin future interventions.</title>
        <authorList>
            <person name="Anstead C.A."/>
            <person name="Korhonen P.K."/>
            <person name="Young N.D."/>
            <person name="Hall R.S."/>
            <person name="Jex A.R."/>
            <person name="Murali S.C."/>
            <person name="Hughes D.S."/>
            <person name="Lee S.F."/>
            <person name="Perry T."/>
            <person name="Stroehlein A.J."/>
            <person name="Ansell B.R."/>
            <person name="Breugelmans B."/>
            <person name="Hofmann A."/>
            <person name="Qu J."/>
            <person name="Dugan S."/>
            <person name="Lee S.L."/>
            <person name="Chao H."/>
            <person name="Dinh H."/>
            <person name="Han Y."/>
            <person name="Doddapaneni H.V."/>
            <person name="Worley K.C."/>
            <person name="Muzny D.M."/>
            <person name="Ioannidis P."/>
            <person name="Waterhouse R.M."/>
            <person name="Zdobnov E.M."/>
            <person name="James P.J."/>
            <person name="Bagnall N.H."/>
            <person name="Kotze A.C."/>
            <person name="Gibbs R.A."/>
            <person name="Richards S."/>
            <person name="Batterham P."/>
            <person name="Gasser R.B."/>
        </authorList>
    </citation>
    <scope>NUCLEOTIDE SEQUENCE [LARGE SCALE GENOMIC DNA]</scope>
    <source>
        <strain evidence="7 8">LS</strain>
        <tissue evidence="7">Full body</tissue>
    </source>
</reference>
<dbReference type="Pfam" id="PF02803">
    <property type="entry name" value="Thiolase_C"/>
    <property type="match status" value="1"/>
</dbReference>
<organism evidence="7 8">
    <name type="scientific">Lucilia cuprina</name>
    <name type="common">Green bottle fly</name>
    <name type="synonym">Australian sheep blowfly</name>
    <dbReference type="NCBI Taxonomy" id="7375"/>
    <lineage>
        <taxon>Eukaryota</taxon>
        <taxon>Metazoa</taxon>
        <taxon>Ecdysozoa</taxon>
        <taxon>Arthropoda</taxon>
        <taxon>Hexapoda</taxon>
        <taxon>Insecta</taxon>
        <taxon>Pterygota</taxon>
        <taxon>Neoptera</taxon>
        <taxon>Endopterygota</taxon>
        <taxon>Diptera</taxon>
        <taxon>Brachycera</taxon>
        <taxon>Muscomorpha</taxon>
        <taxon>Oestroidea</taxon>
        <taxon>Calliphoridae</taxon>
        <taxon>Luciliinae</taxon>
        <taxon>Lucilia</taxon>
    </lineage>
</organism>
<dbReference type="Gene3D" id="3.40.47.10">
    <property type="match status" value="2"/>
</dbReference>
<dbReference type="PANTHER" id="PTHR18919">
    <property type="entry name" value="ACETYL-COA C-ACYLTRANSFERASE"/>
    <property type="match status" value="1"/>
</dbReference>
<dbReference type="InterPro" id="IPR036249">
    <property type="entry name" value="Thioredoxin-like_sf"/>
</dbReference>